<evidence type="ECO:0000256" key="6">
    <source>
        <dbReference type="SAM" id="SignalP"/>
    </source>
</evidence>
<reference evidence="8" key="1">
    <citation type="submission" date="2020-12" db="EMBL/GenBank/DDBJ databases">
        <title>Comparative genomic insights into the epidemiology and virulence of plant pathogenic Pseudomonads from Turkey.</title>
        <authorList>
            <person name="Dillon M."/>
            <person name="Ruiz-Bedoya T."/>
            <person name="Bendalovic-Torma C."/>
            <person name="Guttman K.M."/>
            <person name="Kwak H."/>
            <person name="Middleton M.A."/>
            <person name="Wang P.W."/>
            <person name="Horuz S."/>
            <person name="Aysan Y."/>
            <person name="Guttman D.S."/>
        </authorList>
    </citation>
    <scope>NUCLEOTIDE SEQUENCE</scope>
    <source>
        <strain evidence="8">S5_IA_3a</strain>
    </source>
</reference>
<evidence type="ECO:0000313" key="8">
    <source>
        <dbReference type="EMBL" id="MBI6624138.1"/>
    </source>
</evidence>
<evidence type="ECO:0000256" key="4">
    <source>
        <dbReference type="PIRSR" id="PIRSR000005-1"/>
    </source>
</evidence>
<dbReference type="GO" id="GO:0005506">
    <property type="term" value="F:iron ion binding"/>
    <property type="evidence" value="ECO:0007669"/>
    <property type="project" value="InterPro"/>
</dbReference>
<feature type="binding site" description="covalent" evidence="4">
    <location>
        <position position="44"/>
    </location>
    <ligand>
        <name>heme c</name>
        <dbReference type="ChEBI" id="CHEBI:61717"/>
        <label>1</label>
    </ligand>
</feature>
<keyword evidence="2 5" id="KW-0479">Metal-binding</keyword>
<dbReference type="InterPro" id="IPR009056">
    <property type="entry name" value="Cyt_c-like_dom"/>
</dbReference>
<feature type="binding site" description="covalent" evidence="4">
    <location>
        <position position="144"/>
    </location>
    <ligand>
        <name>heme c</name>
        <dbReference type="ChEBI" id="CHEBI:61717"/>
        <label>2</label>
    </ligand>
</feature>
<comment type="caution">
    <text evidence="8">The sequence shown here is derived from an EMBL/GenBank/DDBJ whole genome shotgun (WGS) entry which is preliminary data.</text>
</comment>
<feature type="binding site" description="axial binding residue" evidence="5">
    <location>
        <position position="45"/>
    </location>
    <ligand>
        <name>heme c</name>
        <dbReference type="ChEBI" id="CHEBI:61717"/>
        <label>1</label>
    </ligand>
    <ligandPart>
        <name>Fe</name>
        <dbReference type="ChEBI" id="CHEBI:18248"/>
    </ligandPart>
</feature>
<dbReference type="AlphaFoldDB" id="A0A8I1JAK6"/>
<evidence type="ECO:0000256" key="1">
    <source>
        <dbReference type="ARBA" id="ARBA00022617"/>
    </source>
</evidence>
<evidence type="ECO:0000256" key="2">
    <source>
        <dbReference type="ARBA" id="ARBA00022723"/>
    </source>
</evidence>
<dbReference type="InterPro" id="IPR036909">
    <property type="entry name" value="Cyt_c-like_dom_sf"/>
</dbReference>
<sequence>MKALQRVLISSALLLLMDNAQALDGKKIFMEGGAQPGAMPCVACHGADGSGMAAAGFPRLAGLPAAYVRKQLEDFKSGSRSNPVMRPLAIALTQAELDALSQAIAAMPAPAPAALHRSEIPTTAAQQLAWQGAWERQIPACVSCHGPAGSGIGDAFPPLAGQPATYLAAQLSAWQNGTRRNDANDLMGHIAKSLTAEEVQGVAQYFASLNVEAKP</sequence>
<feature type="chain" id="PRO_5035003694" evidence="6">
    <location>
        <begin position="23"/>
        <end position="215"/>
    </location>
</feature>
<comment type="PTM">
    <text evidence="4">Binds 2 heme c groups covalently per subunit.</text>
</comment>
<dbReference type="Pfam" id="PF00034">
    <property type="entry name" value="Cytochrom_C"/>
    <property type="match status" value="2"/>
</dbReference>
<dbReference type="GO" id="GO:0020037">
    <property type="term" value="F:heme binding"/>
    <property type="evidence" value="ECO:0007669"/>
    <property type="project" value="InterPro"/>
</dbReference>
<dbReference type="PIRSF" id="PIRSF000005">
    <property type="entry name" value="Cytochrome_c4"/>
    <property type="match status" value="1"/>
</dbReference>
<gene>
    <name evidence="8" type="ORF">YA0853_10670</name>
</gene>
<keyword evidence="3 5" id="KW-0408">Iron</keyword>
<dbReference type="Proteomes" id="UP000645865">
    <property type="component" value="Unassembled WGS sequence"/>
</dbReference>
<keyword evidence="6" id="KW-0732">Signal</keyword>
<dbReference type="InterPro" id="IPR050597">
    <property type="entry name" value="Cytochrome_c_Oxidase_Subunit"/>
</dbReference>
<feature type="binding site" description="axial binding residue" evidence="5">
    <location>
        <position position="187"/>
    </location>
    <ligand>
        <name>heme c</name>
        <dbReference type="ChEBI" id="CHEBI:61717"/>
        <label>2</label>
    </ligand>
    <ligandPart>
        <name>Fe</name>
        <dbReference type="ChEBI" id="CHEBI:18248"/>
    </ligandPart>
</feature>
<evidence type="ECO:0000259" key="7">
    <source>
        <dbReference type="PROSITE" id="PS51007"/>
    </source>
</evidence>
<protein>
    <submittedName>
        <fullName evidence="8">C-type cytochrome</fullName>
    </submittedName>
</protein>
<dbReference type="PANTHER" id="PTHR33751:SF11">
    <property type="entry name" value="BLL4483 PROTEIN"/>
    <property type="match status" value="1"/>
</dbReference>
<feature type="binding site" description="axial binding residue" evidence="5">
    <location>
        <position position="145"/>
    </location>
    <ligand>
        <name>heme c</name>
        <dbReference type="ChEBI" id="CHEBI:61717"/>
        <label>2</label>
    </ligand>
    <ligandPart>
        <name>Fe</name>
        <dbReference type="ChEBI" id="CHEBI:18248"/>
    </ligandPart>
</feature>
<feature type="binding site" description="axial binding residue" evidence="5">
    <location>
        <position position="85"/>
    </location>
    <ligand>
        <name>heme c</name>
        <dbReference type="ChEBI" id="CHEBI:61717"/>
        <label>1</label>
    </ligand>
    <ligandPart>
        <name>Fe</name>
        <dbReference type="ChEBI" id="CHEBI:18248"/>
    </ligandPart>
</feature>
<dbReference type="Gene3D" id="1.10.760.10">
    <property type="entry name" value="Cytochrome c-like domain"/>
    <property type="match status" value="2"/>
</dbReference>
<feature type="signal peptide" evidence="6">
    <location>
        <begin position="1"/>
        <end position="22"/>
    </location>
</feature>
<dbReference type="PROSITE" id="PS51007">
    <property type="entry name" value="CYTC"/>
    <property type="match status" value="1"/>
</dbReference>
<evidence type="ECO:0000256" key="5">
    <source>
        <dbReference type="PIRSR" id="PIRSR000005-2"/>
    </source>
</evidence>
<feature type="domain" description="Cytochrome c" evidence="7">
    <location>
        <begin position="20"/>
        <end position="210"/>
    </location>
</feature>
<proteinExistence type="predicted"/>
<dbReference type="PANTHER" id="PTHR33751">
    <property type="entry name" value="CBB3-TYPE CYTOCHROME C OXIDASE SUBUNIT FIXP"/>
    <property type="match status" value="1"/>
</dbReference>
<dbReference type="SUPFAM" id="SSF46626">
    <property type="entry name" value="Cytochrome c"/>
    <property type="match status" value="2"/>
</dbReference>
<organism evidence="8 9">
    <name type="scientific">Pseudomonas rhodesiae</name>
    <dbReference type="NCBI Taxonomy" id="76760"/>
    <lineage>
        <taxon>Bacteria</taxon>
        <taxon>Pseudomonadati</taxon>
        <taxon>Pseudomonadota</taxon>
        <taxon>Gammaproteobacteria</taxon>
        <taxon>Pseudomonadales</taxon>
        <taxon>Pseudomonadaceae</taxon>
        <taxon>Pseudomonas</taxon>
    </lineage>
</organism>
<dbReference type="InterPro" id="IPR024167">
    <property type="entry name" value="Cytochrome_c4-like"/>
</dbReference>
<evidence type="ECO:0000313" key="9">
    <source>
        <dbReference type="Proteomes" id="UP000645865"/>
    </source>
</evidence>
<feature type="binding site" description="covalent" evidence="4">
    <location>
        <position position="141"/>
    </location>
    <ligand>
        <name>heme c</name>
        <dbReference type="ChEBI" id="CHEBI:61717"/>
        <label>2</label>
    </ligand>
</feature>
<dbReference type="RefSeq" id="WP_169902611.1">
    <property type="nucleotide sequence ID" value="NZ_CAUQUF010000004.1"/>
</dbReference>
<evidence type="ECO:0000256" key="3">
    <source>
        <dbReference type="ARBA" id="ARBA00023004"/>
    </source>
</evidence>
<dbReference type="GO" id="GO:0042597">
    <property type="term" value="C:periplasmic space"/>
    <property type="evidence" value="ECO:0007669"/>
    <property type="project" value="InterPro"/>
</dbReference>
<keyword evidence="1 4" id="KW-0349">Heme</keyword>
<dbReference type="GO" id="GO:0009055">
    <property type="term" value="F:electron transfer activity"/>
    <property type="evidence" value="ECO:0007669"/>
    <property type="project" value="InterPro"/>
</dbReference>
<feature type="binding site" description="covalent" evidence="4">
    <location>
        <position position="41"/>
    </location>
    <ligand>
        <name>heme c</name>
        <dbReference type="ChEBI" id="CHEBI:61717"/>
        <label>1</label>
    </ligand>
</feature>
<dbReference type="EMBL" id="JAEILH010000015">
    <property type="protein sequence ID" value="MBI6624138.1"/>
    <property type="molecule type" value="Genomic_DNA"/>
</dbReference>
<name>A0A8I1JAK6_9PSED</name>
<accession>A0A8I1JAK6</accession>